<dbReference type="PANTHER" id="PTHR15921">
    <property type="entry name" value="PRE-MRNA CLEAVAGE COMPLEX II"/>
    <property type="match status" value="1"/>
</dbReference>
<dbReference type="GO" id="GO:0005849">
    <property type="term" value="C:mRNA cleavage factor complex"/>
    <property type="evidence" value="ECO:0007669"/>
    <property type="project" value="TreeGrafter"/>
</dbReference>
<feature type="domain" description="CID" evidence="1">
    <location>
        <begin position="2"/>
        <end position="138"/>
    </location>
</feature>
<dbReference type="PANTHER" id="PTHR15921:SF3">
    <property type="entry name" value="PRE-MRNA CLEAVAGE COMPLEX 2 PROTEIN PCF11"/>
    <property type="match status" value="1"/>
</dbReference>
<dbReference type="EMBL" id="JAHMUF010000004">
    <property type="protein sequence ID" value="KAG7195261.1"/>
    <property type="molecule type" value="Genomic_DNA"/>
</dbReference>
<dbReference type="GO" id="GO:0006369">
    <property type="term" value="P:termination of RNA polymerase II transcription"/>
    <property type="evidence" value="ECO:0007669"/>
    <property type="project" value="InterPro"/>
</dbReference>
<proteinExistence type="predicted"/>
<dbReference type="PROSITE" id="PS51391">
    <property type="entry name" value="CID"/>
    <property type="match status" value="1"/>
</dbReference>
<sequence>MSEPFDENYYNHLLTLLTINSRAIIAELTSIAETHLDELSTIVKLIVGRIRRCLPLYKLYLFYLIDSIVKNVGSPYNVLFSSELFALFTETYTIVKDSVRQDLIDLFKTWVNARTQLDSELFPSRVIGSIEKFIIKATTIPVSSDSLLREANYLLQYVIKIDSMVEGEIDGEWKEDDKNEIHQMQIVRNKMVWEINEIHEKLFISQRDDRERDASNVAALNITNANIRDELVEIRKTLDNHFHKQQELLRRKESQVMESIDKLNRKMEFSIDKAWFTASDDVVVNFMVSWGHRKRAEALVEGPKKKKVRFE</sequence>
<dbReference type="InterPro" id="IPR006569">
    <property type="entry name" value="CID_dom"/>
</dbReference>
<dbReference type="CDD" id="cd16982">
    <property type="entry name" value="CID_Pcf11"/>
    <property type="match status" value="1"/>
</dbReference>
<dbReference type="OrthoDB" id="2129491at2759"/>
<keyword evidence="3" id="KW-1185">Reference proteome</keyword>
<dbReference type="Gene3D" id="1.25.40.90">
    <property type="match status" value="1"/>
</dbReference>
<dbReference type="Proteomes" id="UP000790833">
    <property type="component" value="Unassembled WGS sequence"/>
</dbReference>
<dbReference type="InterPro" id="IPR045154">
    <property type="entry name" value="PCF11-like"/>
</dbReference>
<dbReference type="InterPro" id="IPR047415">
    <property type="entry name" value="Pcf11_CID"/>
</dbReference>
<evidence type="ECO:0000313" key="2">
    <source>
        <dbReference type="EMBL" id="KAG7195261.1"/>
    </source>
</evidence>
<reference evidence="2" key="1">
    <citation type="submission" date="2021-03" db="EMBL/GenBank/DDBJ databases">
        <authorList>
            <person name="Palmer J.M."/>
        </authorList>
    </citation>
    <scope>NUCLEOTIDE SEQUENCE</scope>
    <source>
        <strain evidence="2">ARV_011</strain>
    </source>
</reference>
<evidence type="ECO:0000259" key="1">
    <source>
        <dbReference type="PROSITE" id="PS51391"/>
    </source>
</evidence>
<comment type="caution">
    <text evidence="2">The sequence shown here is derived from an EMBL/GenBank/DDBJ whole genome shotgun (WGS) entry which is preliminary data.</text>
</comment>
<dbReference type="GO" id="GO:0005737">
    <property type="term" value="C:cytoplasm"/>
    <property type="evidence" value="ECO:0007669"/>
    <property type="project" value="TreeGrafter"/>
</dbReference>
<protein>
    <recommendedName>
        <fullName evidence="1">CID domain-containing protein</fullName>
    </recommendedName>
</protein>
<accession>A0A9P7VD12</accession>
<dbReference type="Pfam" id="PF04818">
    <property type="entry name" value="CID"/>
    <property type="match status" value="1"/>
</dbReference>
<dbReference type="GeneID" id="66117161"/>
<name>A0A9P7VD12_9ASCO</name>
<dbReference type="GO" id="GO:0031124">
    <property type="term" value="P:mRNA 3'-end processing"/>
    <property type="evidence" value="ECO:0007669"/>
    <property type="project" value="InterPro"/>
</dbReference>
<dbReference type="GO" id="GO:0003729">
    <property type="term" value="F:mRNA binding"/>
    <property type="evidence" value="ECO:0007669"/>
    <property type="project" value="InterPro"/>
</dbReference>
<dbReference type="InterPro" id="IPR008942">
    <property type="entry name" value="ENTH_VHS"/>
</dbReference>
<evidence type="ECO:0000313" key="3">
    <source>
        <dbReference type="Proteomes" id="UP000790833"/>
    </source>
</evidence>
<dbReference type="SMART" id="SM00582">
    <property type="entry name" value="RPR"/>
    <property type="match status" value="1"/>
</dbReference>
<gene>
    <name evidence="2" type="ORF">KQ657_003787</name>
</gene>
<dbReference type="AlphaFoldDB" id="A0A9P7VD12"/>
<dbReference type="SUPFAM" id="SSF48464">
    <property type="entry name" value="ENTH/VHS domain"/>
    <property type="match status" value="1"/>
</dbReference>
<organism evidence="2 3">
    <name type="scientific">Scheffersomyces spartinae</name>
    <dbReference type="NCBI Taxonomy" id="45513"/>
    <lineage>
        <taxon>Eukaryota</taxon>
        <taxon>Fungi</taxon>
        <taxon>Dikarya</taxon>
        <taxon>Ascomycota</taxon>
        <taxon>Saccharomycotina</taxon>
        <taxon>Pichiomycetes</taxon>
        <taxon>Debaryomycetaceae</taxon>
        <taxon>Scheffersomyces</taxon>
    </lineage>
</organism>
<dbReference type="GO" id="GO:0000993">
    <property type="term" value="F:RNA polymerase II complex binding"/>
    <property type="evidence" value="ECO:0007669"/>
    <property type="project" value="InterPro"/>
</dbReference>
<dbReference type="FunFam" id="1.25.40.90:FF:000016">
    <property type="entry name" value="mRNA cleavage factor complex component Pcf11"/>
    <property type="match status" value="1"/>
</dbReference>
<dbReference type="RefSeq" id="XP_043050808.1">
    <property type="nucleotide sequence ID" value="XM_043194484.1"/>
</dbReference>